<gene>
    <name evidence="1" type="ORF">CLV40_1072</name>
</gene>
<dbReference type="EMBL" id="PTIX01000007">
    <property type="protein sequence ID" value="PPK67339.1"/>
    <property type="molecule type" value="Genomic_DNA"/>
</dbReference>
<reference evidence="1 2" key="1">
    <citation type="submission" date="2018-02" db="EMBL/GenBank/DDBJ databases">
        <title>Genomic Encyclopedia of Archaeal and Bacterial Type Strains, Phase II (KMG-II): from individual species to whole genera.</title>
        <authorList>
            <person name="Goeker M."/>
        </authorList>
    </citation>
    <scope>NUCLEOTIDE SEQUENCE [LARGE SCALE GENOMIC DNA]</scope>
    <source>
        <strain evidence="1 2">YU 961-1</strain>
    </source>
</reference>
<dbReference type="Proteomes" id="UP000239203">
    <property type="component" value="Unassembled WGS sequence"/>
</dbReference>
<sequence length="30" mass="3345">MFVTANGAIMSTDREHDFTITGEWTDTLPS</sequence>
<organism evidence="1 2">
    <name type="scientific">Actinokineospora auranticolor</name>
    <dbReference type="NCBI Taxonomy" id="155976"/>
    <lineage>
        <taxon>Bacteria</taxon>
        <taxon>Bacillati</taxon>
        <taxon>Actinomycetota</taxon>
        <taxon>Actinomycetes</taxon>
        <taxon>Pseudonocardiales</taxon>
        <taxon>Pseudonocardiaceae</taxon>
        <taxon>Actinokineospora</taxon>
    </lineage>
</organism>
<comment type="caution">
    <text evidence="1">The sequence shown here is derived from an EMBL/GenBank/DDBJ whole genome shotgun (WGS) entry which is preliminary data.</text>
</comment>
<evidence type="ECO:0000313" key="2">
    <source>
        <dbReference type="Proteomes" id="UP000239203"/>
    </source>
</evidence>
<dbReference type="AlphaFoldDB" id="A0A2S6GQ47"/>
<protein>
    <submittedName>
        <fullName evidence="1">Uncharacterized protein</fullName>
    </submittedName>
</protein>
<accession>A0A2S6GQ47</accession>
<name>A0A2S6GQ47_9PSEU</name>
<evidence type="ECO:0000313" key="1">
    <source>
        <dbReference type="EMBL" id="PPK67339.1"/>
    </source>
</evidence>
<proteinExistence type="predicted"/>
<keyword evidence="2" id="KW-1185">Reference proteome</keyword>